<keyword evidence="3" id="KW-1185">Reference proteome</keyword>
<reference evidence="2" key="1">
    <citation type="journal article" date="2023" name="G3 (Bethesda)">
        <title>Whole genome assemblies of Zophobas morio and Tenebrio molitor.</title>
        <authorList>
            <person name="Kaur S."/>
            <person name="Stinson S.A."/>
            <person name="diCenzo G.C."/>
        </authorList>
    </citation>
    <scope>NUCLEOTIDE SEQUENCE</scope>
    <source>
        <strain evidence="2">QUZm001</strain>
    </source>
</reference>
<evidence type="ECO:0000256" key="1">
    <source>
        <dbReference type="SAM" id="MobiDB-lite"/>
    </source>
</evidence>
<comment type="caution">
    <text evidence="2">The sequence shown here is derived from an EMBL/GenBank/DDBJ whole genome shotgun (WGS) entry which is preliminary data.</text>
</comment>
<organism evidence="2 3">
    <name type="scientific">Zophobas morio</name>
    <dbReference type="NCBI Taxonomy" id="2755281"/>
    <lineage>
        <taxon>Eukaryota</taxon>
        <taxon>Metazoa</taxon>
        <taxon>Ecdysozoa</taxon>
        <taxon>Arthropoda</taxon>
        <taxon>Hexapoda</taxon>
        <taxon>Insecta</taxon>
        <taxon>Pterygota</taxon>
        <taxon>Neoptera</taxon>
        <taxon>Endopterygota</taxon>
        <taxon>Coleoptera</taxon>
        <taxon>Polyphaga</taxon>
        <taxon>Cucujiformia</taxon>
        <taxon>Tenebrionidae</taxon>
        <taxon>Zophobas</taxon>
    </lineage>
</organism>
<dbReference type="Proteomes" id="UP001168821">
    <property type="component" value="Unassembled WGS sequence"/>
</dbReference>
<protein>
    <submittedName>
        <fullName evidence="2">Uncharacterized protein</fullName>
    </submittedName>
</protein>
<gene>
    <name evidence="2" type="ORF">Zmor_023760</name>
</gene>
<dbReference type="EMBL" id="JALNTZ010000007">
    <property type="protein sequence ID" value="KAJ3646161.1"/>
    <property type="molecule type" value="Genomic_DNA"/>
</dbReference>
<accession>A0AA38M7E1</accession>
<proteinExistence type="predicted"/>
<feature type="region of interest" description="Disordered" evidence="1">
    <location>
        <begin position="1"/>
        <end position="22"/>
    </location>
</feature>
<evidence type="ECO:0000313" key="3">
    <source>
        <dbReference type="Proteomes" id="UP001168821"/>
    </source>
</evidence>
<sequence length="112" mass="12557">MLDQAGANQAGADQAGADQPGADQPVRLFQILIFRRTTLPSLPEERERLLDQQTNVTVKVNQGVYLAFSGSRWNRFFFLSDDGDIVTYHDGEPEQGEEDQDPTRTVTLTLFL</sequence>
<dbReference type="AlphaFoldDB" id="A0AA38M7E1"/>
<evidence type="ECO:0000313" key="2">
    <source>
        <dbReference type="EMBL" id="KAJ3646161.1"/>
    </source>
</evidence>
<name>A0AA38M7E1_9CUCU</name>